<evidence type="ECO:0000313" key="2">
    <source>
        <dbReference type="Proteomes" id="UP000594874"/>
    </source>
</evidence>
<evidence type="ECO:0000313" key="1">
    <source>
        <dbReference type="EMBL" id="QOR04217.1"/>
    </source>
</evidence>
<reference evidence="1 2" key="1">
    <citation type="submission" date="2020-10" db="EMBL/GenBank/DDBJ databases">
        <title>Campylobacter and Helicobacter PacBio genomes.</title>
        <authorList>
            <person name="Lane C."/>
        </authorList>
    </citation>
    <scope>NUCLEOTIDE SEQUENCE [LARGE SCALE GENOMIC DNA]</scope>
    <source>
        <strain evidence="1 2">2010D-8469</strain>
    </source>
</reference>
<dbReference type="EMBL" id="CP063091">
    <property type="protein sequence ID" value="QOR04217.1"/>
    <property type="molecule type" value="Genomic_DNA"/>
</dbReference>
<gene>
    <name evidence="1" type="ORF">A0071_08660</name>
</gene>
<proteinExistence type="predicted"/>
<sequence>MNLKRIKKCIDLNPEKSGRFLQNSQISIVKASQEELKDIDCILMAMSIVEKIVFENEILRFFKENQCKNLKAVIKTAKKIELIEMKKDEI</sequence>
<organism evidence="1 2">
    <name type="scientific">Campylobacter cuniculorum</name>
    <dbReference type="NCBI Taxonomy" id="374106"/>
    <lineage>
        <taxon>Bacteria</taxon>
        <taxon>Pseudomonadati</taxon>
        <taxon>Campylobacterota</taxon>
        <taxon>Epsilonproteobacteria</taxon>
        <taxon>Campylobacterales</taxon>
        <taxon>Campylobacteraceae</taxon>
        <taxon>Campylobacter</taxon>
    </lineage>
</organism>
<dbReference type="Proteomes" id="UP000594874">
    <property type="component" value="Chromosome"/>
</dbReference>
<dbReference type="Gene3D" id="3.40.50.720">
    <property type="entry name" value="NAD(P)-binding Rossmann-like Domain"/>
    <property type="match status" value="1"/>
</dbReference>
<keyword evidence="2" id="KW-1185">Reference proteome</keyword>
<protein>
    <submittedName>
        <fullName evidence="1">Uncharacterized protein</fullName>
    </submittedName>
</protein>
<accession>A0ABX6TYS8</accession>
<name>A0ABX6TYS8_9BACT</name>
<dbReference type="RefSeq" id="WP_197548211.1">
    <property type="nucleotide sequence ID" value="NZ_CP063091.1"/>
</dbReference>